<feature type="compositionally biased region" description="Polar residues" evidence="1">
    <location>
        <begin position="71"/>
        <end position="87"/>
    </location>
</feature>
<evidence type="ECO:0000313" key="3">
    <source>
        <dbReference type="EMBL" id="EER32217.1"/>
    </source>
</evidence>
<feature type="region of interest" description="Disordered" evidence="1">
    <location>
        <begin position="1"/>
        <end position="177"/>
    </location>
</feature>
<accession>C5MDY6</accession>
<feature type="compositionally biased region" description="Polar residues" evidence="1">
    <location>
        <begin position="48"/>
        <end position="57"/>
    </location>
</feature>
<evidence type="ECO:0000256" key="1">
    <source>
        <dbReference type="SAM" id="MobiDB-lite"/>
    </source>
</evidence>
<feature type="region of interest" description="Disordered" evidence="1">
    <location>
        <begin position="197"/>
        <end position="259"/>
    </location>
</feature>
<evidence type="ECO:0000313" key="4">
    <source>
        <dbReference type="Proteomes" id="UP000002037"/>
    </source>
</evidence>
<dbReference type="EMBL" id="GG692399">
    <property type="protein sequence ID" value="EER32217.1"/>
    <property type="molecule type" value="Genomic_DNA"/>
</dbReference>
<keyword evidence="4" id="KW-1185">Reference proteome</keyword>
<feature type="domain" description="mRNA decay factor PAT1" evidence="2">
    <location>
        <begin position="1"/>
        <end position="66"/>
    </location>
</feature>
<dbReference type="STRING" id="294747.C5MDY6"/>
<feature type="compositionally biased region" description="Pro residues" evidence="1">
    <location>
        <begin position="155"/>
        <end position="177"/>
    </location>
</feature>
<dbReference type="eggNOG" id="KOG4592">
    <property type="taxonomic scope" value="Eukaryota"/>
</dbReference>
<feature type="compositionally biased region" description="Polar residues" evidence="1">
    <location>
        <begin position="247"/>
        <end position="256"/>
    </location>
</feature>
<feature type="compositionally biased region" description="Polar residues" evidence="1">
    <location>
        <begin position="110"/>
        <end position="125"/>
    </location>
</feature>
<feature type="compositionally biased region" description="Low complexity" evidence="1">
    <location>
        <begin position="13"/>
        <end position="22"/>
    </location>
</feature>
<dbReference type="RefSeq" id="XP_002549591.1">
    <property type="nucleotide sequence ID" value="XM_002549545.1"/>
</dbReference>
<dbReference type="GeneID" id="8297943"/>
<dbReference type="HOGENOM" id="CLU_847295_0_0_1"/>
<dbReference type="AlphaFoldDB" id="C5MDY6"/>
<gene>
    <name evidence="3" type="ORF">CTRG_03888</name>
</gene>
<dbReference type="InterPro" id="IPR019167">
    <property type="entry name" value="PAT1_dom"/>
</dbReference>
<organism evidence="3 4">
    <name type="scientific">Candida tropicalis (strain ATCC MYA-3404 / T1)</name>
    <name type="common">Yeast</name>
    <dbReference type="NCBI Taxonomy" id="294747"/>
    <lineage>
        <taxon>Eukaryota</taxon>
        <taxon>Fungi</taxon>
        <taxon>Dikarya</taxon>
        <taxon>Ascomycota</taxon>
        <taxon>Saccharomycotina</taxon>
        <taxon>Pichiomycetes</taxon>
        <taxon>Debaryomycetaceae</taxon>
        <taxon>Candida/Lodderomyces clade</taxon>
        <taxon>Candida</taxon>
    </lineage>
</organism>
<sequence>MSFFGFDPTAPPQQQQQQQQGGQKKDEVYDFENTYDGLGELEEDDALNSETFGTSTQEIRKDFDFGHGNSKEPTPQASNAPVSTIPQGISYAQAAAQPGNDDEFMEDLWGSSNAPGKQQQENAGNGKNEKKILSLEEIEAQLTAIDQSQQQPQQAIPPPQQQQQFPPQPYGMPGMMPPPPQFGYMMAPGFIPPQYGYPGMIPQQMPPMPPQQQQGQGQQVPPAPQQQQVQQSQVQQQQAPQVGEQGKSSPSPAQPQRNRKRLIYLSSQYWVLKRLSNSNNNKVNNNKTNNTIKINTITIIINSNNIIINSNSNNIMVDMVITVNHWKN</sequence>
<feature type="compositionally biased region" description="Low complexity" evidence="1">
    <location>
        <begin position="211"/>
        <end position="246"/>
    </location>
</feature>
<dbReference type="KEGG" id="ctp:CTRG_03888"/>
<proteinExistence type="predicted"/>
<dbReference type="Proteomes" id="UP000002037">
    <property type="component" value="Unassembled WGS sequence"/>
</dbReference>
<dbReference type="VEuPathDB" id="FungiDB:CTRG_03888"/>
<protein>
    <recommendedName>
        <fullName evidence="2">mRNA decay factor PAT1 domain-containing protein</fullName>
    </recommendedName>
</protein>
<name>C5MDY6_CANTT</name>
<dbReference type="Pfam" id="PF09770">
    <property type="entry name" value="PAT1"/>
    <property type="match status" value="1"/>
</dbReference>
<reference evidence="3 4" key="1">
    <citation type="journal article" date="2009" name="Nature">
        <title>Evolution of pathogenicity and sexual reproduction in eight Candida genomes.</title>
        <authorList>
            <person name="Butler G."/>
            <person name="Rasmussen M.D."/>
            <person name="Lin M.F."/>
            <person name="Santos M.A."/>
            <person name="Sakthikumar S."/>
            <person name="Munro C.A."/>
            <person name="Rheinbay E."/>
            <person name="Grabherr M."/>
            <person name="Forche A."/>
            <person name="Reedy J.L."/>
            <person name="Agrafioti I."/>
            <person name="Arnaud M.B."/>
            <person name="Bates S."/>
            <person name="Brown A.J."/>
            <person name="Brunke S."/>
            <person name="Costanzo M.C."/>
            <person name="Fitzpatrick D.A."/>
            <person name="de Groot P.W."/>
            <person name="Harris D."/>
            <person name="Hoyer L.L."/>
            <person name="Hube B."/>
            <person name="Klis F.M."/>
            <person name="Kodira C."/>
            <person name="Lennard N."/>
            <person name="Logue M.E."/>
            <person name="Martin R."/>
            <person name="Neiman A.M."/>
            <person name="Nikolaou E."/>
            <person name="Quail M.A."/>
            <person name="Quinn J."/>
            <person name="Santos M.C."/>
            <person name="Schmitzberger F.F."/>
            <person name="Sherlock G."/>
            <person name="Shah P."/>
            <person name="Silverstein K.A."/>
            <person name="Skrzypek M.S."/>
            <person name="Soll D."/>
            <person name="Staggs R."/>
            <person name="Stansfield I."/>
            <person name="Stumpf M.P."/>
            <person name="Sudbery P.E."/>
            <person name="Srikantha T."/>
            <person name="Zeng Q."/>
            <person name="Berman J."/>
            <person name="Berriman M."/>
            <person name="Heitman J."/>
            <person name="Gow N.A."/>
            <person name="Lorenz M.C."/>
            <person name="Birren B.W."/>
            <person name="Kellis M."/>
            <person name="Cuomo C.A."/>
        </authorList>
    </citation>
    <scope>NUCLEOTIDE SEQUENCE [LARGE SCALE GENOMIC DNA]</scope>
    <source>
        <strain evidence="4">ATCC MYA-3404 / T1</strain>
    </source>
</reference>
<evidence type="ECO:0000259" key="2">
    <source>
        <dbReference type="Pfam" id="PF09770"/>
    </source>
</evidence>
<dbReference type="OrthoDB" id="10676174at2759"/>